<dbReference type="Pfam" id="PF02990">
    <property type="entry name" value="EMP70"/>
    <property type="match status" value="1"/>
</dbReference>
<evidence type="ECO:0000313" key="10">
    <source>
        <dbReference type="WBParaSite" id="SMUV_0000514201-mRNA-1"/>
    </source>
</evidence>
<organism evidence="9 10">
    <name type="scientific">Syphacia muris</name>
    <dbReference type="NCBI Taxonomy" id="451379"/>
    <lineage>
        <taxon>Eukaryota</taxon>
        <taxon>Metazoa</taxon>
        <taxon>Ecdysozoa</taxon>
        <taxon>Nematoda</taxon>
        <taxon>Chromadorea</taxon>
        <taxon>Rhabditida</taxon>
        <taxon>Spirurina</taxon>
        <taxon>Oxyuridomorpha</taxon>
        <taxon>Oxyuroidea</taxon>
        <taxon>Oxyuridae</taxon>
        <taxon>Syphacia</taxon>
    </lineage>
</organism>
<dbReference type="GO" id="GO:0072657">
    <property type="term" value="P:protein localization to membrane"/>
    <property type="evidence" value="ECO:0007669"/>
    <property type="project" value="TreeGrafter"/>
</dbReference>
<feature type="transmembrane region" description="Helical" evidence="8">
    <location>
        <begin position="403"/>
        <end position="430"/>
    </location>
</feature>
<comment type="similarity">
    <text evidence="2 8">Belongs to the nonaspanin (TM9SF) (TC 9.A.2) family.</text>
</comment>
<dbReference type="Proteomes" id="UP000046393">
    <property type="component" value="Unplaced"/>
</dbReference>
<dbReference type="AlphaFoldDB" id="A0A0N5AKV7"/>
<evidence type="ECO:0000256" key="6">
    <source>
        <dbReference type="ARBA" id="ARBA00023136"/>
    </source>
</evidence>
<keyword evidence="3 8" id="KW-0812">Transmembrane</keyword>
<feature type="transmembrane region" description="Helical" evidence="8">
    <location>
        <begin position="528"/>
        <end position="549"/>
    </location>
</feature>
<accession>A0A0N5AKV7</accession>
<evidence type="ECO:0000256" key="7">
    <source>
        <dbReference type="ARBA" id="ARBA00037688"/>
    </source>
</evidence>
<feature type="transmembrane region" description="Helical" evidence="8">
    <location>
        <begin position="495"/>
        <end position="516"/>
    </location>
</feature>
<dbReference type="WBParaSite" id="SMUV_0000514201-mRNA-1">
    <property type="protein sequence ID" value="SMUV_0000514201-mRNA-1"/>
    <property type="gene ID" value="SMUV_0000514201"/>
</dbReference>
<dbReference type="InterPro" id="IPR004240">
    <property type="entry name" value="EMP70"/>
</dbReference>
<keyword evidence="9" id="KW-1185">Reference proteome</keyword>
<keyword evidence="5 8" id="KW-1133">Transmembrane helix</keyword>
<feature type="transmembrane region" description="Helical" evidence="8">
    <location>
        <begin position="369"/>
        <end position="391"/>
    </location>
</feature>
<evidence type="ECO:0000256" key="2">
    <source>
        <dbReference type="ARBA" id="ARBA00005227"/>
    </source>
</evidence>
<feature type="transmembrane region" description="Helical" evidence="8">
    <location>
        <begin position="224"/>
        <end position="246"/>
    </location>
</feature>
<evidence type="ECO:0000313" key="9">
    <source>
        <dbReference type="Proteomes" id="UP000046393"/>
    </source>
</evidence>
<keyword evidence="4" id="KW-0732">Signal</keyword>
<keyword evidence="6 8" id="KW-0472">Membrane</keyword>
<feature type="transmembrane region" description="Helical" evidence="8">
    <location>
        <begin position="570"/>
        <end position="593"/>
    </location>
</feature>
<reference evidence="10" key="1">
    <citation type="submission" date="2017-02" db="UniProtKB">
        <authorList>
            <consortium name="WormBaseParasite"/>
        </authorList>
    </citation>
    <scope>IDENTIFICATION</scope>
</reference>
<sequence>MQYFLLLTKGCQAKQYSDGEKFVYCLFQVEVYVNKVGPYANIYETYHYYSLPLCRPKKVLHKSLSLGQLLEGDRMAESSYNIAFKKDVQGASLCGSYKLSPKEVDELKNAVEGQFYFELMADDFRLRNFVGYVEELKTFPHTHRVYVYTHYMFKFYYNDKMKQIIDAKLEVYESSAFDLDTFNSSSFQLFYSVTWLLTDREVRQSGKNEGFFDSHISRVQWMSILNSAFLVLLLILFVIMILLSIVERSKWWSFNAMLRRLKRVKNDLNRYNEAVSDVDILTLENGWKTISTDVFRKPVNTNLFSAVIGVGVQFVFMISIILIIGTSRMSTVHHHDSLNTIAVVVYALTSGIAGFFAARIYRQLEGENWIGNVLLTTGLFNVPLFILWAVNNSVSWIGGSTQALPYTTVVLLGLLWLIIGFPLTVIGAAIGKNVSCKYSAPCRTRNFPRQLPSLPFYHSTICFALVGGVVAFSSISVEISYLFSTVWGHQHYAMFYMMFITLCLLIAVVGATSVALTYFQLNAEDYNWWWRSIFVGGTTGLFVFCYGVFFYTYRSEMTGLQQTLQYFSNLLLLCYVFFLSLGSVSFFAAHRFVRFIYSSVKTD</sequence>
<dbReference type="PANTHER" id="PTHR10766">
    <property type="entry name" value="TRANSMEMBRANE 9 SUPERFAMILY PROTEIN"/>
    <property type="match status" value="1"/>
</dbReference>
<evidence type="ECO:0000256" key="4">
    <source>
        <dbReference type="ARBA" id="ARBA00022729"/>
    </source>
</evidence>
<name>A0A0N5AKV7_9BILA</name>
<comment type="function">
    <text evidence="7">Plays an essential role in autophagy.</text>
</comment>
<evidence type="ECO:0000256" key="5">
    <source>
        <dbReference type="ARBA" id="ARBA00022989"/>
    </source>
</evidence>
<evidence type="ECO:0000256" key="8">
    <source>
        <dbReference type="RuleBase" id="RU363079"/>
    </source>
</evidence>
<evidence type="ECO:0000256" key="1">
    <source>
        <dbReference type="ARBA" id="ARBA00004542"/>
    </source>
</evidence>
<evidence type="ECO:0000256" key="3">
    <source>
        <dbReference type="ARBA" id="ARBA00022692"/>
    </source>
</evidence>
<dbReference type="STRING" id="451379.A0A0N5AKV7"/>
<dbReference type="GO" id="GO:0000421">
    <property type="term" value="C:autophagosome membrane"/>
    <property type="evidence" value="ECO:0007669"/>
    <property type="project" value="UniProtKB-SubCell"/>
</dbReference>
<protein>
    <recommendedName>
        <fullName evidence="8">Transmembrane 9 superfamily member</fullName>
    </recommendedName>
</protein>
<comment type="subcellular location">
    <subcellularLocation>
        <location evidence="1">Cytoplasmic vesicle</location>
        <location evidence="1">Autophagosome membrane</location>
        <topology evidence="1">Multi-pass membrane protein</topology>
    </subcellularLocation>
</comment>
<feature type="transmembrane region" description="Helical" evidence="8">
    <location>
        <begin position="303"/>
        <end position="325"/>
    </location>
</feature>
<proteinExistence type="inferred from homology"/>
<feature type="transmembrane region" description="Helical" evidence="8">
    <location>
        <begin position="337"/>
        <end position="357"/>
    </location>
</feature>
<feature type="transmembrane region" description="Helical" evidence="8">
    <location>
        <begin position="456"/>
        <end position="483"/>
    </location>
</feature>
<dbReference type="PANTHER" id="PTHR10766:SF177">
    <property type="entry name" value="TRANSMEMBRANE 9 SUPERFAMILY MEMBER 1"/>
    <property type="match status" value="1"/>
</dbReference>